<evidence type="ECO:0000313" key="1">
    <source>
        <dbReference type="EMBL" id="RMD01360.1"/>
    </source>
</evidence>
<organism evidence="1 2">
    <name type="scientific">Aquitalea palustris</name>
    <dbReference type="NCBI Taxonomy" id="2480983"/>
    <lineage>
        <taxon>Bacteria</taxon>
        <taxon>Pseudomonadati</taxon>
        <taxon>Pseudomonadota</taxon>
        <taxon>Betaproteobacteria</taxon>
        <taxon>Neisseriales</taxon>
        <taxon>Chromobacteriaceae</taxon>
        <taxon>Aquitalea</taxon>
    </lineage>
</organism>
<gene>
    <name evidence="1" type="ORF">EAY64_02535</name>
</gene>
<dbReference type="EMBL" id="RFAR01000007">
    <property type="protein sequence ID" value="RMD01360.1"/>
    <property type="molecule type" value="Genomic_DNA"/>
</dbReference>
<comment type="caution">
    <text evidence="1">The sequence shown here is derived from an EMBL/GenBank/DDBJ whole genome shotgun (WGS) entry which is preliminary data.</text>
</comment>
<dbReference type="Proteomes" id="UP000274139">
    <property type="component" value="Unassembled WGS sequence"/>
</dbReference>
<dbReference type="OrthoDB" id="8593098at2"/>
<keyword evidence="2" id="KW-1185">Reference proteome</keyword>
<proteinExistence type="predicted"/>
<name>A0A454JMT6_9NEIS</name>
<protein>
    <submittedName>
        <fullName evidence="1">Uncharacterized protein</fullName>
    </submittedName>
</protein>
<dbReference type="RefSeq" id="WP_103523217.1">
    <property type="nucleotide sequence ID" value="NZ_JAIZDC010000001.1"/>
</dbReference>
<dbReference type="AlphaFoldDB" id="A0A454JMT6"/>
<sequence>MDAKIPNIEAMLELAFQLVLCQLEADTFRAKQDIREMVIPIKILLLKDIEEDTQPCTLDDF</sequence>
<reference evidence="1 2" key="1">
    <citation type="submission" date="2018-10" db="EMBL/GenBank/DDBJ databases">
        <title>Draft genome sequence of Aquitalea MWU14-2217 isolated from a wild cranberry bog in Provincetown, Massachusetts.</title>
        <authorList>
            <person name="Ebadzadsahrai G."/>
            <person name="Soby S."/>
        </authorList>
    </citation>
    <scope>NUCLEOTIDE SEQUENCE [LARGE SCALE GENOMIC DNA]</scope>
    <source>
        <strain evidence="1 2">MWU14-2217</strain>
    </source>
</reference>
<accession>A0A454JMT6</accession>
<evidence type="ECO:0000313" key="2">
    <source>
        <dbReference type="Proteomes" id="UP000274139"/>
    </source>
</evidence>